<evidence type="ECO:0000313" key="16">
    <source>
        <dbReference type="Proteomes" id="UP000000305"/>
    </source>
</evidence>
<comment type="subcellular location">
    <subcellularLocation>
        <location evidence="1 12">Golgi apparatus</location>
        <location evidence="1 12">Golgi stack membrane</location>
        <topology evidence="1 12">Single-pass type II membrane protein</topology>
    </subcellularLocation>
</comment>
<gene>
    <name evidence="15" type="ORF">DAPPUDRAFT_266928</name>
</gene>
<dbReference type="PhylomeDB" id="E9HVS3"/>
<dbReference type="OMA" id="RQDIPNR"/>
<dbReference type="GO" id="GO:0032580">
    <property type="term" value="C:Golgi cisterna membrane"/>
    <property type="evidence" value="ECO:0007669"/>
    <property type="project" value="UniProtKB-SubCell"/>
</dbReference>
<dbReference type="FunFam" id="3.40.50.11660:FF:000009">
    <property type="entry name" value="Uncharacterized protein"/>
    <property type="match status" value="1"/>
</dbReference>
<protein>
    <recommendedName>
        <fullName evidence="12">Fucosyltransferase</fullName>
        <ecNumber evidence="12">2.4.1.-</ecNumber>
    </recommendedName>
</protein>
<evidence type="ECO:0000259" key="13">
    <source>
        <dbReference type="Pfam" id="PF00852"/>
    </source>
</evidence>
<dbReference type="STRING" id="6669.E9HVS3"/>
<feature type="domain" description="Fucosyltransferase N-terminal" evidence="14">
    <location>
        <begin position="56"/>
        <end position="178"/>
    </location>
</feature>
<comment type="similarity">
    <text evidence="3 12">Belongs to the glycosyltransferase 10 family.</text>
</comment>
<evidence type="ECO:0000256" key="7">
    <source>
        <dbReference type="ARBA" id="ARBA00022968"/>
    </source>
</evidence>
<evidence type="ECO:0000256" key="12">
    <source>
        <dbReference type="RuleBase" id="RU003832"/>
    </source>
</evidence>
<dbReference type="UniPathway" id="UPA00378"/>
<dbReference type="Gene3D" id="3.40.50.11660">
    <property type="entry name" value="Glycosyl transferase family 10, C-terminal domain"/>
    <property type="match status" value="1"/>
</dbReference>
<keyword evidence="16" id="KW-1185">Reference proteome</keyword>
<keyword evidence="9 12" id="KW-0333">Golgi apparatus</keyword>
<dbReference type="KEGG" id="dpx:DAPPUDRAFT_266928"/>
<dbReference type="HOGENOM" id="CLU_032075_3_0_1"/>
<keyword evidence="6 12" id="KW-0812">Transmembrane</keyword>
<feature type="domain" description="Fucosyltransferase C-terminal" evidence="13">
    <location>
        <begin position="210"/>
        <end position="389"/>
    </location>
</feature>
<keyword evidence="4 12" id="KW-0328">Glycosyltransferase</keyword>
<name>E9HVS3_DAPPU</name>
<proteinExistence type="inferred from homology"/>
<keyword evidence="8" id="KW-1133">Transmembrane helix</keyword>
<dbReference type="Proteomes" id="UP000000305">
    <property type="component" value="Unassembled WGS sequence"/>
</dbReference>
<comment type="pathway">
    <text evidence="2">Protein modification; protein glycosylation.</text>
</comment>
<organism evidence="15 16">
    <name type="scientific">Daphnia pulex</name>
    <name type="common">Water flea</name>
    <dbReference type="NCBI Taxonomy" id="6669"/>
    <lineage>
        <taxon>Eukaryota</taxon>
        <taxon>Metazoa</taxon>
        <taxon>Ecdysozoa</taxon>
        <taxon>Arthropoda</taxon>
        <taxon>Crustacea</taxon>
        <taxon>Branchiopoda</taxon>
        <taxon>Diplostraca</taxon>
        <taxon>Cladocera</taxon>
        <taxon>Anomopoda</taxon>
        <taxon>Daphniidae</taxon>
        <taxon>Daphnia</taxon>
    </lineage>
</organism>
<evidence type="ECO:0000256" key="2">
    <source>
        <dbReference type="ARBA" id="ARBA00004922"/>
    </source>
</evidence>
<accession>E9HVS3</accession>
<dbReference type="PANTHER" id="PTHR48438:SF1">
    <property type="entry name" value="ALPHA-(1,3)-FUCOSYLTRANSFERASE C-RELATED"/>
    <property type="match status" value="1"/>
</dbReference>
<dbReference type="AlphaFoldDB" id="E9HVS3"/>
<evidence type="ECO:0000256" key="4">
    <source>
        <dbReference type="ARBA" id="ARBA00022676"/>
    </source>
</evidence>
<evidence type="ECO:0000256" key="1">
    <source>
        <dbReference type="ARBA" id="ARBA00004447"/>
    </source>
</evidence>
<keyword evidence="5 12" id="KW-0808">Transferase</keyword>
<dbReference type="GO" id="GO:0046920">
    <property type="term" value="F:alpha-(1-&gt;3)-fucosyltransferase activity"/>
    <property type="evidence" value="ECO:0000318"/>
    <property type="project" value="GO_Central"/>
</dbReference>
<keyword evidence="10" id="KW-0472">Membrane</keyword>
<dbReference type="InterPro" id="IPR055270">
    <property type="entry name" value="Glyco_tran_10_C"/>
</dbReference>
<dbReference type="Pfam" id="PF00852">
    <property type="entry name" value="Glyco_transf_10"/>
    <property type="match status" value="1"/>
</dbReference>
<evidence type="ECO:0000256" key="8">
    <source>
        <dbReference type="ARBA" id="ARBA00022989"/>
    </source>
</evidence>
<dbReference type="PANTHER" id="PTHR48438">
    <property type="entry name" value="ALPHA-(1,3)-FUCOSYLTRANSFERASE C-RELATED"/>
    <property type="match status" value="1"/>
</dbReference>
<evidence type="ECO:0000256" key="10">
    <source>
        <dbReference type="ARBA" id="ARBA00023136"/>
    </source>
</evidence>
<reference evidence="15 16" key="1">
    <citation type="journal article" date="2011" name="Science">
        <title>The ecoresponsive genome of Daphnia pulex.</title>
        <authorList>
            <person name="Colbourne J.K."/>
            <person name="Pfrender M.E."/>
            <person name="Gilbert D."/>
            <person name="Thomas W.K."/>
            <person name="Tucker A."/>
            <person name="Oakley T.H."/>
            <person name="Tokishita S."/>
            <person name="Aerts A."/>
            <person name="Arnold G.J."/>
            <person name="Basu M.K."/>
            <person name="Bauer D.J."/>
            <person name="Caceres C.E."/>
            <person name="Carmel L."/>
            <person name="Casola C."/>
            <person name="Choi J.H."/>
            <person name="Detter J.C."/>
            <person name="Dong Q."/>
            <person name="Dusheyko S."/>
            <person name="Eads B.D."/>
            <person name="Frohlich T."/>
            <person name="Geiler-Samerotte K.A."/>
            <person name="Gerlach D."/>
            <person name="Hatcher P."/>
            <person name="Jogdeo S."/>
            <person name="Krijgsveld J."/>
            <person name="Kriventseva E.V."/>
            <person name="Kultz D."/>
            <person name="Laforsch C."/>
            <person name="Lindquist E."/>
            <person name="Lopez J."/>
            <person name="Manak J.R."/>
            <person name="Muller J."/>
            <person name="Pangilinan J."/>
            <person name="Patwardhan R.P."/>
            <person name="Pitluck S."/>
            <person name="Pritham E.J."/>
            <person name="Rechtsteiner A."/>
            <person name="Rho M."/>
            <person name="Rogozin I.B."/>
            <person name="Sakarya O."/>
            <person name="Salamov A."/>
            <person name="Schaack S."/>
            <person name="Shapiro H."/>
            <person name="Shiga Y."/>
            <person name="Skalitzky C."/>
            <person name="Smith Z."/>
            <person name="Souvorov A."/>
            <person name="Sung W."/>
            <person name="Tang Z."/>
            <person name="Tsuchiya D."/>
            <person name="Tu H."/>
            <person name="Vos H."/>
            <person name="Wang M."/>
            <person name="Wolf Y.I."/>
            <person name="Yamagata H."/>
            <person name="Yamada T."/>
            <person name="Ye Y."/>
            <person name="Shaw J.R."/>
            <person name="Andrews J."/>
            <person name="Crease T.J."/>
            <person name="Tang H."/>
            <person name="Lucas S.M."/>
            <person name="Robertson H.M."/>
            <person name="Bork P."/>
            <person name="Koonin E.V."/>
            <person name="Zdobnov E.M."/>
            <person name="Grigoriev I.V."/>
            <person name="Lynch M."/>
            <person name="Boore J.L."/>
        </authorList>
    </citation>
    <scope>NUCLEOTIDE SEQUENCE [LARGE SCALE GENOMIC DNA]</scope>
</reference>
<dbReference type="InParanoid" id="E9HVS3"/>
<dbReference type="SUPFAM" id="SSF53756">
    <property type="entry name" value="UDP-Glycosyltransferase/glycogen phosphorylase"/>
    <property type="match status" value="1"/>
</dbReference>
<dbReference type="InterPro" id="IPR038577">
    <property type="entry name" value="GT10-like_C_sf"/>
</dbReference>
<sequence length="405" mass="47515">MKSLYAKRISVQKLATLLVIVALCYLASSSRNQAASDYRQSVESKEHHQEETEKNATKRILLWNGSRRVEVQVFGKGQDAFAKQNCTYSRCEISDNRTERPLEHYDAIVVVLNNEFISPDQLKLPEFDNKRNASQRLVFFTQEPPPALMPYYNTSRFANFFNWTMTYRMDSDIRLLYGRFIPKENAPITAEDVSRCREKARNNTSMKSVHKKTKAVAWMVTHCNTHSQRETYIKELGKYIEVDTYGPCGNRYCPRHVLYSSDPKCYEMLESTYKFYLSFENAICPDYVTEKFFKILGQNLVPIVYGGADYTQHAPAHSYIDALKYKPKELAAYLQLLITNETLYNEYFWWKDYYKVEFTLEDRSRHAFCDLCQKLHEQDDRKSYPDLSAEWGDGNKCKPFDPTWI</sequence>
<dbReference type="eggNOG" id="KOG2619">
    <property type="taxonomic scope" value="Eukaryota"/>
</dbReference>
<dbReference type="Pfam" id="PF17039">
    <property type="entry name" value="Glyco_tran_10_N"/>
    <property type="match status" value="1"/>
</dbReference>
<evidence type="ECO:0000256" key="11">
    <source>
        <dbReference type="ARBA" id="ARBA00023180"/>
    </source>
</evidence>
<dbReference type="EC" id="2.4.1.-" evidence="12"/>
<evidence type="ECO:0000313" key="15">
    <source>
        <dbReference type="EMBL" id="EFX64156.1"/>
    </source>
</evidence>
<dbReference type="OrthoDB" id="427096at2759"/>
<evidence type="ECO:0000256" key="9">
    <source>
        <dbReference type="ARBA" id="ARBA00023034"/>
    </source>
</evidence>
<evidence type="ECO:0000256" key="5">
    <source>
        <dbReference type="ARBA" id="ARBA00022679"/>
    </source>
</evidence>
<dbReference type="InterPro" id="IPR031481">
    <property type="entry name" value="Glyco_tran_10_N"/>
</dbReference>
<keyword evidence="11" id="KW-0325">Glycoprotein</keyword>
<evidence type="ECO:0000259" key="14">
    <source>
        <dbReference type="Pfam" id="PF17039"/>
    </source>
</evidence>
<evidence type="ECO:0000256" key="3">
    <source>
        <dbReference type="ARBA" id="ARBA00008919"/>
    </source>
</evidence>
<keyword evidence="7" id="KW-0735">Signal-anchor</keyword>
<evidence type="ECO:0000256" key="6">
    <source>
        <dbReference type="ARBA" id="ARBA00022692"/>
    </source>
</evidence>
<dbReference type="InterPro" id="IPR001503">
    <property type="entry name" value="Glyco_trans_10"/>
</dbReference>
<dbReference type="EMBL" id="GL732869">
    <property type="protein sequence ID" value="EFX64156.1"/>
    <property type="molecule type" value="Genomic_DNA"/>
</dbReference>